<reference evidence="1 2" key="1">
    <citation type="submission" date="2019-08" db="EMBL/GenBank/DDBJ databases">
        <title>In-depth cultivation of the pig gut microbiome towards novel bacterial diversity and tailored functional studies.</title>
        <authorList>
            <person name="Wylensek D."/>
            <person name="Hitch T.C.A."/>
            <person name="Clavel T."/>
        </authorList>
    </citation>
    <scope>NUCLEOTIDE SEQUENCE [LARGE SCALE GENOMIC DNA]</scope>
    <source>
        <strain evidence="1 2">BSM-380-WT-5A</strain>
    </source>
</reference>
<proteinExistence type="predicted"/>
<protein>
    <submittedName>
        <fullName evidence="1">Uncharacterized protein</fullName>
    </submittedName>
</protein>
<dbReference type="Gene3D" id="3.30.450.150">
    <property type="entry name" value="Haem-degrading domain"/>
    <property type="match status" value="1"/>
</dbReference>
<dbReference type="SUPFAM" id="SSF143744">
    <property type="entry name" value="GlcG-like"/>
    <property type="match status" value="1"/>
</dbReference>
<dbReference type="PIRSF" id="PIRSF008757">
    <property type="entry name" value="UCP008757"/>
    <property type="match status" value="1"/>
</dbReference>
<gene>
    <name evidence="1" type="ORF">FYJ57_07665</name>
</gene>
<dbReference type="RefSeq" id="WP_106492721.1">
    <property type="nucleotide sequence ID" value="NZ_JBQHQP010000001.1"/>
</dbReference>
<keyword evidence="2" id="KW-1185">Reference proteome</keyword>
<dbReference type="InterPro" id="IPR038084">
    <property type="entry name" value="PduO/GlcC-like_sf"/>
</dbReference>
<evidence type="ECO:0000313" key="2">
    <source>
        <dbReference type="Proteomes" id="UP000440513"/>
    </source>
</evidence>
<organism evidence="1 2">
    <name type="scientific">Oliverpabstia intestinalis</name>
    <dbReference type="NCBI Taxonomy" id="2606633"/>
    <lineage>
        <taxon>Bacteria</taxon>
        <taxon>Bacillati</taxon>
        <taxon>Bacillota</taxon>
        <taxon>Clostridia</taxon>
        <taxon>Lachnospirales</taxon>
        <taxon>Lachnospiraceae</taxon>
        <taxon>Oliverpabstia</taxon>
    </lineage>
</organism>
<evidence type="ECO:0000313" key="1">
    <source>
        <dbReference type="EMBL" id="MST66613.1"/>
    </source>
</evidence>
<accession>A0A7X2P315</accession>
<dbReference type="PANTHER" id="PTHR28255:SF1">
    <property type="entry name" value="UPF0303 PROTEIN YBR137W"/>
    <property type="match status" value="1"/>
</dbReference>
<dbReference type="InterPro" id="IPR010371">
    <property type="entry name" value="YBR137W-like"/>
</dbReference>
<dbReference type="AlphaFoldDB" id="A0A7X2P315"/>
<dbReference type="InterPro" id="IPR005624">
    <property type="entry name" value="PduO/GlcC-like"/>
</dbReference>
<comment type="caution">
    <text evidence="1">The sequence shown here is derived from an EMBL/GenBank/DDBJ whole genome shotgun (WGS) entry which is preliminary data.</text>
</comment>
<dbReference type="EMBL" id="VUMS01000012">
    <property type="protein sequence ID" value="MST66613.1"/>
    <property type="molecule type" value="Genomic_DNA"/>
</dbReference>
<dbReference type="PANTHER" id="PTHR28255">
    <property type="match status" value="1"/>
</dbReference>
<sequence length="164" mass="18570">MTIEELSSVLQMQEEILQFSSFTNADAWELGNLIVAEAAKRGAAVLVRIRLNNGYTVFQYGMDGTNLYHEQWLTRKENTVRLTEKSSLRMYMDLRERGESLADRFLDEKEYAACGGGFPIRVEEVGVIGTIAITGLDHVSEHDLLVKCISKYLHVAEVPRIRAM</sequence>
<name>A0A7X2P315_9FIRM</name>
<dbReference type="Pfam" id="PF03928">
    <property type="entry name" value="HbpS-like"/>
    <property type="match status" value="1"/>
</dbReference>
<dbReference type="Proteomes" id="UP000440513">
    <property type="component" value="Unassembled WGS sequence"/>
</dbReference>